<reference evidence="2 3" key="1">
    <citation type="submission" date="2014-01" db="EMBL/GenBank/DDBJ databases">
        <title>Sulfitobacter sp. H3 (MCCC 1A00686) Genome Sequencing.</title>
        <authorList>
            <person name="Lai Q."/>
            <person name="Hong Z."/>
        </authorList>
    </citation>
    <scope>NUCLEOTIDE SEQUENCE [LARGE SCALE GENOMIC DNA]</scope>
    <source>
        <strain evidence="2 3">H3</strain>
    </source>
</reference>
<feature type="compositionally biased region" description="Basic and acidic residues" evidence="1">
    <location>
        <begin position="41"/>
        <end position="82"/>
    </location>
</feature>
<proteinExistence type="predicted"/>
<comment type="caution">
    <text evidence="2">The sequence shown here is derived from an EMBL/GenBank/DDBJ whole genome shotgun (WGS) entry which is preliminary data.</text>
</comment>
<keyword evidence="3" id="KW-1185">Reference proteome</keyword>
<sequence length="113" mass="13108">MDGPVARGRCLLQGCHHHVDETRVPIRGLPKHGVEQGGDTQHCDVLDPDEQEHRSEEPDHRVHDGQAQKLGRAHEAEEERRALSHRQRPRQRWWGRRQHQRCPRGPRAPVADQ</sequence>
<evidence type="ECO:0000313" key="3">
    <source>
        <dbReference type="Proteomes" id="UP000027746"/>
    </source>
</evidence>
<protein>
    <submittedName>
        <fullName evidence="2">Uncharacterized protein</fullName>
    </submittedName>
</protein>
<name>A0A073ITR0_9RHOB</name>
<accession>A0A073ITR0</accession>
<dbReference type="Proteomes" id="UP000027746">
    <property type="component" value="Unassembled WGS sequence"/>
</dbReference>
<feature type="compositionally biased region" description="Basic residues" evidence="1">
    <location>
        <begin position="83"/>
        <end position="104"/>
    </location>
</feature>
<organism evidence="2 3">
    <name type="scientific">Pseudosulfitobacter pseudonitzschiae</name>
    <dbReference type="NCBI Taxonomy" id="1402135"/>
    <lineage>
        <taxon>Bacteria</taxon>
        <taxon>Pseudomonadati</taxon>
        <taxon>Pseudomonadota</taxon>
        <taxon>Alphaproteobacteria</taxon>
        <taxon>Rhodobacterales</taxon>
        <taxon>Roseobacteraceae</taxon>
        <taxon>Pseudosulfitobacter</taxon>
    </lineage>
</organism>
<gene>
    <name evidence="2" type="ORF">SUH3_16035</name>
</gene>
<evidence type="ECO:0000256" key="1">
    <source>
        <dbReference type="SAM" id="MobiDB-lite"/>
    </source>
</evidence>
<evidence type="ECO:0000313" key="2">
    <source>
        <dbReference type="EMBL" id="KEJ93718.1"/>
    </source>
</evidence>
<dbReference type="EMBL" id="JAMD01000030">
    <property type="protein sequence ID" value="KEJ93718.1"/>
    <property type="molecule type" value="Genomic_DNA"/>
</dbReference>
<feature type="region of interest" description="Disordered" evidence="1">
    <location>
        <begin position="20"/>
        <end position="113"/>
    </location>
</feature>
<dbReference type="AlphaFoldDB" id="A0A073ITR0"/>